<reference evidence="2" key="1">
    <citation type="submission" date="2011-01" db="EMBL/GenBank/DDBJ databases">
        <authorList>
            <person name="Muzny D."/>
            <person name="Qin X."/>
            <person name="Buhay C."/>
            <person name="Dugan-Rocha S."/>
            <person name="Ding Y."/>
            <person name="Chen G."/>
            <person name="Hawes A."/>
            <person name="Holder M."/>
            <person name="Jhangiani S."/>
            <person name="Johnson A."/>
            <person name="Khan Z."/>
            <person name="Li Z."/>
            <person name="Liu W."/>
            <person name="Liu X."/>
            <person name="Perez L."/>
            <person name="Shen H."/>
            <person name="Wang Q."/>
            <person name="Watt J."/>
            <person name="Xi L."/>
            <person name="Xin Y."/>
            <person name="Zhou J."/>
            <person name="Deng J."/>
            <person name="Jiang H."/>
            <person name="Liu Y."/>
            <person name="Qu J."/>
            <person name="Song X.-Z."/>
            <person name="Zhang L."/>
            <person name="Villasana D."/>
            <person name="Johnson A."/>
            <person name="Liu J."/>
            <person name="Liyanage D."/>
            <person name="Lorensuhewa L."/>
            <person name="Robinson T."/>
            <person name="Song A."/>
            <person name="Song B.-B."/>
            <person name="Dinh H."/>
            <person name="Thornton R."/>
            <person name="Coyle M."/>
            <person name="Francisco L."/>
            <person name="Jackson L."/>
            <person name="Javaid M."/>
            <person name="Korchina V."/>
            <person name="Kovar C."/>
            <person name="Mata R."/>
            <person name="Mathew T."/>
            <person name="Ngo R."/>
            <person name="Nguyen L."/>
            <person name="Nguyen N."/>
            <person name="Okwuonu G."/>
            <person name="Ongeri F."/>
            <person name="Pham C."/>
            <person name="Simmons D."/>
            <person name="Wilczek-Boney K."/>
            <person name="Hale W."/>
            <person name="Jakkamsetti A."/>
            <person name="Pham P."/>
            <person name="Ruth R."/>
            <person name="San Lucas F."/>
            <person name="Warren J."/>
            <person name="Zhang J."/>
            <person name="Zhao Z."/>
            <person name="Zhou C."/>
            <person name="Zhu D."/>
            <person name="Lee S."/>
            <person name="Bess C."/>
            <person name="Blankenburg K."/>
            <person name="Forbes L."/>
            <person name="Fu Q."/>
            <person name="Gubbala S."/>
            <person name="Hirani K."/>
            <person name="Jayaseelan J.C."/>
            <person name="Lara F."/>
            <person name="Munidasa M."/>
            <person name="Palculict T."/>
            <person name="Patil S."/>
            <person name="Pu L.-L."/>
            <person name="Saada N."/>
            <person name="Tang L."/>
            <person name="Weissenberger G."/>
            <person name="Zhu Y."/>
            <person name="Hemphill L."/>
            <person name="Shang Y."/>
            <person name="Youmans B."/>
            <person name="Ayvaz T."/>
            <person name="Ross M."/>
            <person name="Santibanez J."/>
            <person name="Aqrawi P."/>
            <person name="Gross S."/>
            <person name="Joshi V."/>
            <person name="Fowler G."/>
            <person name="Nazareth L."/>
            <person name="Reid J."/>
            <person name="Worley K."/>
            <person name="Petrosino J."/>
            <person name="Highlander S."/>
            <person name="Gibbs R."/>
        </authorList>
    </citation>
    <scope>NUCLEOTIDE SEQUENCE [LARGE SCALE GENOMIC DNA]</scope>
    <source>
        <strain evidence="2">ATCC 33269</strain>
    </source>
</reference>
<dbReference type="Proteomes" id="UP000005580">
    <property type="component" value="Unassembled WGS sequence"/>
</dbReference>
<protein>
    <submittedName>
        <fullName evidence="2">Uncharacterized protein</fullName>
    </submittedName>
</protein>
<organism evidence="2 3">
    <name type="scientific">Hoylesella oralis ATCC 33269</name>
    <dbReference type="NCBI Taxonomy" id="873533"/>
    <lineage>
        <taxon>Bacteria</taxon>
        <taxon>Pseudomonadati</taxon>
        <taxon>Bacteroidota</taxon>
        <taxon>Bacteroidia</taxon>
        <taxon>Bacteroidales</taxon>
        <taxon>Prevotellaceae</taxon>
        <taxon>Hoylesella</taxon>
    </lineage>
</organism>
<dbReference type="EMBL" id="AEPE02000006">
    <property type="protein sequence ID" value="EFZ36232.1"/>
    <property type="molecule type" value="Genomic_DNA"/>
</dbReference>
<dbReference type="AlphaFoldDB" id="E7RSN1"/>
<keyword evidence="3" id="KW-1185">Reference proteome</keyword>
<feature type="compositionally biased region" description="Gly residues" evidence="1">
    <location>
        <begin position="285"/>
        <end position="317"/>
    </location>
</feature>
<evidence type="ECO:0000313" key="2">
    <source>
        <dbReference type="EMBL" id="EFZ36232.1"/>
    </source>
</evidence>
<accession>E7RSN1</accession>
<feature type="region of interest" description="Disordered" evidence="1">
    <location>
        <begin position="244"/>
        <end position="317"/>
    </location>
</feature>
<name>E7RSN1_9BACT</name>
<evidence type="ECO:0000256" key="1">
    <source>
        <dbReference type="SAM" id="MobiDB-lite"/>
    </source>
</evidence>
<dbReference type="eggNOG" id="ENOG5031JQ3">
    <property type="taxonomic scope" value="Bacteria"/>
</dbReference>
<gene>
    <name evidence="2" type="ORF">HMPREF0663_12299</name>
</gene>
<comment type="caution">
    <text evidence="2">The sequence shown here is derived from an EMBL/GenBank/DDBJ whole genome shotgun (WGS) entry which is preliminary data.</text>
</comment>
<proteinExistence type="predicted"/>
<dbReference type="HOGENOM" id="CLU_833815_0_0_10"/>
<dbReference type="STRING" id="28134.SAMN05444288_2107"/>
<evidence type="ECO:0000313" key="3">
    <source>
        <dbReference type="Proteomes" id="UP000005580"/>
    </source>
</evidence>
<sequence length="317" mass="36879">MFAQDDDLYFVPKSTNKSARSNVHQIEEAPVYYSGSNRDIDEYNRHGKYWSHYQVLGSDSLGNDIIQFQKGTGVYPDSTYIDTTFVGKYYDRVYNADDDYTYTRRMSRWDNFYDPWFYTYRWGYGPYWSTRWGWYDPWYTSYYGWYDPWYYGYRGWYGSWYSPWYGGYYGWGYPYDYYWGWGGYPGYAWGGVHRVYSGHTGTLGYYDRSNYRYNNSATSGQPTGTTFRRRSYDTNGNEQWTTYQRSNIRAGRRPASTEYNNSRSAYQNNNSFGNIRTTPPSNFGGSRGGGFSGGSGGGAPSGGMRPVGGGYAGGSRR</sequence>
<feature type="compositionally biased region" description="Polar residues" evidence="1">
    <location>
        <begin position="257"/>
        <end position="278"/>
    </location>
</feature>